<reference evidence="1 2" key="1">
    <citation type="submission" date="2013-03" db="EMBL/GenBank/DDBJ databases">
        <title>The Genome Sequence of Exophiala aquamarina CBS 119918.</title>
        <authorList>
            <consortium name="The Broad Institute Genomics Platform"/>
            <person name="Cuomo C."/>
            <person name="de Hoog S."/>
            <person name="Gorbushina A."/>
            <person name="Walker B."/>
            <person name="Young S.K."/>
            <person name="Zeng Q."/>
            <person name="Gargeya S."/>
            <person name="Fitzgerald M."/>
            <person name="Haas B."/>
            <person name="Abouelleil A."/>
            <person name="Allen A.W."/>
            <person name="Alvarado L."/>
            <person name="Arachchi H.M."/>
            <person name="Berlin A.M."/>
            <person name="Chapman S.B."/>
            <person name="Gainer-Dewar J."/>
            <person name="Goldberg J."/>
            <person name="Griggs A."/>
            <person name="Gujja S."/>
            <person name="Hansen M."/>
            <person name="Howarth C."/>
            <person name="Imamovic A."/>
            <person name="Ireland A."/>
            <person name="Larimer J."/>
            <person name="McCowan C."/>
            <person name="Murphy C."/>
            <person name="Pearson M."/>
            <person name="Poon T.W."/>
            <person name="Priest M."/>
            <person name="Roberts A."/>
            <person name="Saif S."/>
            <person name="Shea T."/>
            <person name="Sisk P."/>
            <person name="Sykes S."/>
            <person name="Wortman J."/>
            <person name="Nusbaum C."/>
            <person name="Birren B."/>
        </authorList>
    </citation>
    <scope>NUCLEOTIDE SEQUENCE [LARGE SCALE GENOMIC DNA]</scope>
    <source>
        <strain evidence="1 2">CBS 119918</strain>
    </source>
</reference>
<evidence type="ECO:0000313" key="1">
    <source>
        <dbReference type="EMBL" id="KEF56490.1"/>
    </source>
</evidence>
<organism evidence="1 2">
    <name type="scientific">Exophiala aquamarina CBS 119918</name>
    <dbReference type="NCBI Taxonomy" id="1182545"/>
    <lineage>
        <taxon>Eukaryota</taxon>
        <taxon>Fungi</taxon>
        <taxon>Dikarya</taxon>
        <taxon>Ascomycota</taxon>
        <taxon>Pezizomycotina</taxon>
        <taxon>Eurotiomycetes</taxon>
        <taxon>Chaetothyriomycetidae</taxon>
        <taxon>Chaetothyriales</taxon>
        <taxon>Herpotrichiellaceae</taxon>
        <taxon>Exophiala</taxon>
    </lineage>
</organism>
<name>A0A072PLS1_9EURO</name>
<evidence type="ECO:0000313" key="2">
    <source>
        <dbReference type="Proteomes" id="UP000027920"/>
    </source>
</evidence>
<protein>
    <submittedName>
        <fullName evidence="1">Uncharacterized protein</fullName>
    </submittedName>
</protein>
<accession>A0A072PLS1</accession>
<proteinExistence type="predicted"/>
<dbReference type="HOGENOM" id="CLU_2427045_0_0_1"/>
<dbReference type="GeneID" id="25282984"/>
<sequence length="91" mass="10304">MTTTCSQILVSLIVRVPLQTTISTPLHQASFPLHGLNLAPTNAFHKQFQTAPVSKQTCQSLETPQKVRRWTQLCCQKAKRMMSRRCQLLVP</sequence>
<comment type="caution">
    <text evidence="1">The sequence shown here is derived from an EMBL/GenBank/DDBJ whole genome shotgun (WGS) entry which is preliminary data.</text>
</comment>
<dbReference type="RefSeq" id="XP_013259080.1">
    <property type="nucleotide sequence ID" value="XM_013403626.1"/>
</dbReference>
<gene>
    <name evidence="1" type="ORF">A1O9_08071</name>
</gene>
<dbReference type="Proteomes" id="UP000027920">
    <property type="component" value="Unassembled WGS sequence"/>
</dbReference>
<dbReference type="VEuPathDB" id="FungiDB:A1O9_08071"/>
<dbReference type="AlphaFoldDB" id="A0A072PLS1"/>
<dbReference type="EMBL" id="AMGV01000006">
    <property type="protein sequence ID" value="KEF56490.1"/>
    <property type="molecule type" value="Genomic_DNA"/>
</dbReference>
<keyword evidence="2" id="KW-1185">Reference proteome</keyword>